<proteinExistence type="predicted"/>
<protein>
    <recommendedName>
        <fullName evidence="3">Lipoprotein</fullName>
    </recommendedName>
</protein>
<evidence type="ECO:0000313" key="1">
    <source>
        <dbReference type="EMBL" id="PPK95732.1"/>
    </source>
</evidence>
<accession>A0A2S6INA9</accession>
<organism evidence="1 2">
    <name type="scientific">Nonlabens xylanidelens</name>
    <dbReference type="NCBI Taxonomy" id="191564"/>
    <lineage>
        <taxon>Bacteria</taxon>
        <taxon>Pseudomonadati</taxon>
        <taxon>Bacteroidota</taxon>
        <taxon>Flavobacteriia</taxon>
        <taxon>Flavobacteriales</taxon>
        <taxon>Flavobacteriaceae</taxon>
        <taxon>Nonlabens</taxon>
    </lineage>
</organism>
<dbReference type="OrthoDB" id="6077795at2"/>
<dbReference type="PROSITE" id="PS51257">
    <property type="entry name" value="PROKAR_LIPOPROTEIN"/>
    <property type="match status" value="1"/>
</dbReference>
<evidence type="ECO:0008006" key="3">
    <source>
        <dbReference type="Google" id="ProtNLM"/>
    </source>
</evidence>
<gene>
    <name evidence="1" type="ORF">LY01_01325</name>
</gene>
<dbReference type="Proteomes" id="UP000239002">
    <property type="component" value="Unassembled WGS sequence"/>
</dbReference>
<dbReference type="RefSeq" id="WP_104515024.1">
    <property type="nucleotide sequence ID" value="NZ_PTJE01000002.1"/>
</dbReference>
<evidence type="ECO:0000313" key="2">
    <source>
        <dbReference type="Proteomes" id="UP000239002"/>
    </source>
</evidence>
<dbReference type="EMBL" id="PTJE01000002">
    <property type="protein sequence ID" value="PPK95732.1"/>
    <property type="molecule type" value="Genomic_DNA"/>
</dbReference>
<name>A0A2S6INA9_9FLAO</name>
<dbReference type="AlphaFoldDB" id="A0A2S6INA9"/>
<reference evidence="1 2" key="1">
    <citation type="submission" date="2018-02" db="EMBL/GenBank/DDBJ databases">
        <title>Genomic Encyclopedia of Archaeal and Bacterial Type Strains, Phase II (KMG-II): from individual species to whole genera.</title>
        <authorList>
            <person name="Goeker M."/>
        </authorList>
    </citation>
    <scope>NUCLEOTIDE SEQUENCE [LARGE SCALE GENOMIC DNA]</scope>
    <source>
        <strain evidence="1 2">DSM 16809</strain>
    </source>
</reference>
<comment type="caution">
    <text evidence="1">The sequence shown here is derived from an EMBL/GenBank/DDBJ whole genome shotgun (WGS) entry which is preliminary data.</text>
</comment>
<sequence length="183" mass="21357">MKNLLYLVIPFLLFSCASKESINNNSESYHPIPTKDVRFNYVDSNSFISHKYLDKTESKIGNKYLVLQVSYSWGKTVESLYRSDNGNIMYYDKKSNSDNLIMPKDPKVGFTWYNNDKSWEYEIVDLNANLETPTKKYSQLLVMRATQIANRDSVKLREYLNYYQKGIGQIASFGNGKLMTYRL</sequence>
<keyword evidence="2" id="KW-1185">Reference proteome</keyword>